<sequence>MCFLQGKWKYLLGLAVLLAVSLCGNLPASSAPAIPLRGIVEGFYGTPWSQADRLDMLKFCHEHKLNAYIYAPKDDPYHRAKWREPYPADKMVELQALIDESKKQQVKFIFAISPGLDIHFDGPQVEADKLAMEQKLTAMYEMGVRDFAIFYDDIKNKDAKGQAEFLNWLNENFIAKHKDVSPLITVPTEYYRLDMEADGQIKEYTRDFSNTLDKDILVLYTGEKVVPDGLTDEDYAKANALYGRQLGIWWNYPVSDYRESKLALGPIEKMPVKSDIPAIFYNPMKHAELSKISLATGADYAQNPAKYDANKSWQKAIKAQYGKLAPAMEAFAGHSQHMVVSWAVIGPEDGLEMRQLMETYWQGPDKAVEKKLLAELETLDQSVVKLQQELPANVLKECQPQLAQFHRILQADMLGIRVMNGEKHRRAEFRQLLDEVKVHDKDAQVSEETARTFLDKLAARL</sequence>
<dbReference type="InterPro" id="IPR049019">
    <property type="entry name" value="NagJ-like_helical"/>
</dbReference>
<dbReference type="AlphaFoldDB" id="A0A1H0PV84"/>
<evidence type="ECO:0000259" key="5">
    <source>
        <dbReference type="PROSITE" id="PS52009"/>
    </source>
</evidence>
<dbReference type="Gene3D" id="3.20.20.80">
    <property type="entry name" value="Glycosidases"/>
    <property type="match status" value="1"/>
</dbReference>
<dbReference type="InterPro" id="IPR011496">
    <property type="entry name" value="O-GlcNAcase_cat"/>
</dbReference>
<dbReference type="RefSeq" id="WP_074571662.1">
    <property type="nucleotide sequence ID" value="NZ_FNJQ01000006.1"/>
</dbReference>
<evidence type="ECO:0000256" key="4">
    <source>
        <dbReference type="SAM" id="SignalP"/>
    </source>
</evidence>
<gene>
    <name evidence="6" type="ORF">SAMN05216366_10632</name>
</gene>
<accession>A0A1H0PV84</accession>
<dbReference type="Pfam" id="PF07555">
    <property type="entry name" value="NAGidase"/>
    <property type="match status" value="1"/>
</dbReference>
<dbReference type="InterPro" id="IPR017853">
    <property type="entry name" value="GH"/>
</dbReference>
<dbReference type="SUPFAM" id="SSF51445">
    <property type="entry name" value="(Trans)glycosidases"/>
    <property type="match status" value="1"/>
</dbReference>
<dbReference type="Gene3D" id="1.20.58.460">
    <property type="entry name" value="Hyaluronidase post-catalytic domain-like"/>
    <property type="match status" value="1"/>
</dbReference>
<evidence type="ECO:0000256" key="1">
    <source>
        <dbReference type="ARBA" id="ARBA00022801"/>
    </source>
</evidence>
<name>A0A1H0PV84_SELRU</name>
<dbReference type="GO" id="GO:1901135">
    <property type="term" value="P:carbohydrate derivative metabolic process"/>
    <property type="evidence" value="ECO:0007669"/>
    <property type="project" value="UniProtKB-ARBA"/>
</dbReference>
<dbReference type="Proteomes" id="UP000182412">
    <property type="component" value="Unassembled WGS sequence"/>
</dbReference>
<dbReference type="OrthoDB" id="9760892at2"/>
<dbReference type="PANTHER" id="PTHR13170">
    <property type="entry name" value="O-GLCNACASE"/>
    <property type="match status" value="1"/>
</dbReference>
<feature type="domain" description="GH84" evidence="5">
    <location>
        <begin position="35"/>
        <end position="305"/>
    </location>
</feature>
<evidence type="ECO:0000256" key="2">
    <source>
        <dbReference type="ARBA" id="ARBA00023295"/>
    </source>
</evidence>
<dbReference type="PANTHER" id="PTHR13170:SF16">
    <property type="entry name" value="PROTEIN O-GLCNACASE"/>
    <property type="match status" value="1"/>
</dbReference>
<feature type="chain" id="PRO_5010227144" evidence="4">
    <location>
        <begin position="34"/>
        <end position="461"/>
    </location>
</feature>
<evidence type="ECO:0000313" key="6">
    <source>
        <dbReference type="EMBL" id="SDP09071.1"/>
    </source>
</evidence>
<comment type="similarity">
    <text evidence="3">Belongs to the glycosyl hydrolase 84 family.</text>
</comment>
<dbReference type="InterPro" id="IPR051822">
    <property type="entry name" value="Glycosyl_Hydrolase_84"/>
</dbReference>
<evidence type="ECO:0000313" key="7">
    <source>
        <dbReference type="Proteomes" id="UP000182412"/>
    </source>
</evidence>
<dbReference type="SUPFAM" id="SSF140657">
    <property type="entry name" value="Hyaluronidase post-catalytic domain-like"/>
    <property type="match status" value="1"/>
</dbReference>
<dbReference type="GO" id="GO:0015929">
    <property type="term" value="F:hexosaminidase activity"/>
    <property type="evidence" value="ECO:0007669"/>
    <property type="project" value="UniProtKB-ARBA"/>
</dbReference>
<dbReference type="EMBL" id="FNJQ01000006">
    <property type="protein sequence ID" value="SDP09071.1"/>
    <property type="molecule type" value="Genomic_DNA"/>
</dbReference>
<proteinExistence type="inferred from homology"/>
<dbReference type="PROSITE" id="PS52009">
    <property type="entry name" value="GH84"/>
    <property type="match status" value="1"/>
</dbReference>
<organism evidence="6 7">
    <name type="scientific">Selenomonas ruminantium</name>
    <dbReference type="NCBI Taxonomy" id="971"/>
    <lineage>
        <taxon>Bacteria</taxon>
        <taxon>Bacillati</taxon>
        <taxon>Bacillota</taxon>
        <taxon>Negativicutes</taxon>
        <taxon>Selenomonadales</taxon>
        <taxon>Selenomonadaceae</taxon>
        <taxon>Selenomonas</taxon>
    </lineage>
</organism>
<evidence type="ECO:0000256" key="3">
    <source>
        <dbReference type="PROSITE-ProRule" id="PRU01353"/>
    </source>
</evidence>
<keyword evidence="1 3" id="KW-0378">Hydrolase</keyword>
<keyword evidence="2 3" id="KW-0326">Glycosidase</keyword>
<feature type="active site" description="Proton donor" evidence="3">
    <location>
        <position position="153"/>
    </location>
</feature>
<protein>
    <submittedName>
        <fullName evidence="6">Hyaluronoglucosaminidase</fullName>
    </submittedName>
</protein>
<reference evidence="6 7" key="1">
    <citation type="submission" date="2016-10" db="EMBL/GenBank/DDBJ databases">
        <authorList>
            <person name="de Groot N.N."/>
        </authorList>
    </citation>
    <scope>NUCLEOTIDE SEQUENCE [LARGE SCALE GENOMIC DNA]</scope>
    <source>
        <strain evidence="6 7">S137</strain>
    </source>
</reference>
<keyword evidence="4" id="KW-0732">Signal</keyword>
<feature type="signal peptide" evidence="4">
    <location>
        <begin position="1"/>
        <end position="33"/>
    </location>
</feature>
<dbReference type="Pfam" id="PF21774">
    <property type="entry name" value="NagJ_C"/>
    <property type="match status" value="1"/>
</dbReference>